<protein>
    <submittedName>
        <fullName evidence="2">Uncharacterized protein</fullName>
    </submittedName>
</protein>
<evidence type="ECO:0000313" key="3">
    <source>
        <dbReference type="Proteomes" id="UP001215598"/>
    </source>
</evidence>
<dbReference type="EMBL" id="JARKIB010000321">
    <property type="protein sequence ID" value="KAJ7714663.1"/>
    <property type="molecule type" value="Genomic_DNA"/>
</dbReference>
<feature type="region of interest" description="Disordered" evidence="1">
    <location>
        <begin position="323"/>
        <end position="348"/>
    </location>
</feature>
<sequence length="436" mass="47920">MQVKLYKVGEQLPHAKTTVPYAANFDFDAHTIKPPPMQKTTPSFTIRNAYNVHTEAENMKSGLFTEMARAVVEAKDAEVPDVGAPLKALYAFSTDEIEVCVAGSEIYEALKPACFVLTNAVVSERARRAKLAQPAMSLAGSLESVKTGLRTGSGITIPDTIITAMILCKPVPFAAVTTPTLRAFSMGQHDLPTKSSPFSAFGGKARPFFDAAGFFGQQGEVFPTDLADIIDTHENLVLIANYITPATASPGSNLADHLRAHVEYIRTNVSPAFKLDRWIRWSALCVSEMIGSGKHFSIVVHNTFFSTIETQDLQQVGDKWPSVEADHRAPRPPPVAPRAHRPDTTQQTQRPAFYVAPFAAPDVSNAPWHGAPYRSTPTLQIPQNAAPLMPLTSTQTPHWPNSHYQPQHPPNVQHQQQQPLNAQYQQQQPNAQYQQQ</sequence>
<name>A0AAD7H7Z1_9AGAR</name>
<proteinExistence type="predicted"/>
<evidence type="ECO:0000256" key="1">
    <source>
        <dbReference type="SAM" id="MobiDB-lite"/>
    </source>
</evidence>
<organism evidence="2 3">
    <name type="scientific">Mycena metata</name>
    <dbReference type="NCBI Taxonomy" id="1033252"/>
    <lineage>
        <taxon>Eukaryota</taxon>
        <taxon>Fungi</taxon>
        <taxon>Dikarya</taxon>
        <taxon>Basidiomycota</taxon>
        <taxon>Agaricomycotina</taxon>
        <taxon>Agaricomycetes</taxon>
        <taxon>Agaricomycetidae</taxon>
        <taxon>Agaricales</taxon>
        <taxon>Marasmiineae</taxon>
        <taxon>Mycenaceae</taxon>
        <taxon>Mycena</taxon>
    </lineage>
</organism>
<dbReference type="AlphaFoldDB" id="A0AAD7H7Z1"/>
<accession>A0AAD7H7Z1</accession>
<evidence type="ECO:0000313" key="2">
    <source>
        <dbReference type="EMBL" id="KAJ7714663.1"/>
    </source>
</evidence>
<feature type="region of interest" description="Disordered" evidence="1">
    <location>
        <begin position="389"/>
        <end position="436"/>
    </location>
</feature>
<comment type="caution">
    <text evidence="2">The sequence shown here is derived from an EMBL/GenBank/DDBJ whole genome shotgun (WGS) entry which is preliminary data.</text>
</comment>
<gene>
    <name evidence="2" type="ORF">B0H16DRAFT_1477893</name>
</gene>
<reference evidence="2" key="1">
    <citation type="submission" date="2023-03" db="EMBL/GenBank/DDBJ databases">
        <title>Massive genome expansion in bonnet fungi (Mycena s.s.) driven by repeated elements and novel gene families across ecological guilds.</title>
        <authorList>
            <consortium name="Lawrence Berkeley National Laboratory"/>
            <person name="Harder C.B."/>
            <person name="Miyauchi S."/>
            <person name="Viragh M."/>
            <person name="Kuo A."/>
            <person name="Thoen E."/>
            <person name="Andreopoulos B."/>
            <person name="Lu D."/>
            <person name="Skrede I."/>
            <person name="Drula E."/>
            <person name="Henrissat B."/>
            <person name="Morin E."/>
            <person name="Kohler A."/>
            <person name="Barry K."/>
            <person name="LaButti K."/>
            <person name="Morin E."/>
            <person name="Salamov A."/>
            <person name="Lipzen A."/>
            <person name="Mereny Z."/>
            <person name="Hegedus B."/>
            <person name="Baldrian P."/>
            <person name="Stursova M."/>
            <person name="Weitz H."/>
            <person name="Taylor A."/>
            <person name="Grigoriev I.V."/>
            <person name="Nagy L.G."/>
            <person name="Martin F."/>
            <person name="Kauserud H."/>
        </authorList>
    </citation>
    <scope>NUCLEOTIDE SEQUENCE</scope>
    <source>
        <strain evidence="2">CBHHK182m</strain>
    </source>
</reference>
<keyword evidence="3" id="KW-1185">Reference proteome</keyword>
<feature type="compositionally biased region" description="Low complexity" evidence="1">
    <location>
        <begin position="403"/>
        <end position="436"/>
    </location>
</feature>
<dbReference type="Proteomes" id="UP001215598">
    <property type="component" value="Unassembled WGS sequence"/>
</dbReference>